<name>A0A8S9ICG0_BRACR</name>
<evidence type="ECO:0000313" key="2">
    <source>
        <dbReference type="Proteomes" id="UP000712281"/>
    </source>
</evidence>
<dbReference type="AlphaFoldDB" id="A0A8S9ICG0"/>
<proteinExistence type="predicted"/>
<dbReference type="EMBL" id="QGKW02001911">
    <property type="protein sequence ID" value="KAF2567379.1"/>
    <property type="molecule type" value="Genomic_DNA"/>
</dbReference>
<accession>A0A8S9ICG0</accession>
<organism evidence="1 2">
    <name type="scientific">Brassica cretica</name>
    <name type="common">Mustard</name>
    <dbReference type="NCBI Taxonomy" id="69181"/>
    <lineage>
        <taxon>Eukaryota</taxon>
        <taxon>Viridiplantae</taxon>
        <taxon>Streptophyta</taxon>
        <taxon>Embryophyta</taxon>
        <taxon>Tracheophyta</taxon>
        <taxon>Spermatophyta</taxon>
        <taxon>Magnoliopsida</taxon>
        <taxon>eudicotyledons</taxon>
        <taxon>Gunneridae</taxon>
        <taxon>Pentapetalae</taxon>
        <taxon>rosids</taxon>
        <taxon>malvids</taxon>
        <taxon>Brassicales</taxon>
        <taxon>Brassicaceae</taxon>
        <taxon>Brassiceae</taxon>
        <taxon>Brassica</taxon>
    </lineage>
</organism>
<gene>
    <name evidence="1" type="ORF">F2Q68_00024892</name>
</gene>
<comment type="caution">
    <text evidence="1">The sequence shown here is derived from an EMBL/GenBank/DDBJ whole genome shotgun (WGS) entry which is preliminary data.</text>
</comment>
<reference evidence="1" key="1">
    <citation type="submission" date="2019-12" db="EMBL/GenBank/DDBJ databases">
        <title>Genome sequencing and annotation of Brassica cretica.</title>
        <authorList>
            <person name="Studholme D.J."/>
            <person name="Sarris P.F."/>
        </authorList>
    </citation>
    <scope>NUCLEOTIDE SEQUENCE</scope>
    <source>
        <strain evidence="1">PFS-001/15</strain>
        <tissue evidence="1">Leaf</tissue>
    </source>
</reference>
<dbReference type="Proteomes" id="UP000712281">
    <property type="component" value="Unassembled WGS sequence"/>
</dbReference>
<evidence type="ECO:0000313" key="1">
    <source>
        <dbReference type="EMBL" id="KAF2567379.1"/>
    </source>
</evidence>
<sequence length="69" mass="8077">MRTEEMLRTNAKFWRERRDYHSDIRIDTEARLADDREIRASPAISVLVSQYSIRLFLNPHPSSSIPSSS</sequence>
<protein>
    <submittedName>
        <fullName evidence="1">Uncharacterized protein</fullName>
    </submittedName>
</protein>